<dbReference type="AlphaFoldDB" id="A0A7S3M8C8"/>
<feature type="transmembrane region" description="Helical" evidence="2">
    <location>
        <begin position="348"/>
        <end position="369"/>
    </location>
</feature>
<sequence>MVLTGVGLGFFVGAFPTLAMMIASCLLTTYEVGPKIEACFQNFAAGLIIAAVAGELFPIMASSSEQNSVLGITIGFVGGLLVVFGLEKVVDYLENLPPSMFQRLSTEESVHGISLSAFDRVGSDDSSPRKRTFTYPEGAGPADFLEEGEGDLAHNEDGDEWEDEPVNRASQAIAAPEHRGHIREHLQELLTVVKSMEDKSNELLERGDELTVPQEEAIAEKIDEEVHSLMYKLDHVRRLLQGSESEHFTSPPATNQKRRQTSNWVTEERKLGMKKKLSKIKLTAEHLLEHIDETQIDRGVLEEMYAHMATLDRQLTKFHDIVERNASKWQRNCSLPQTQIGDRLPVNLILPVTIDCFVDGFLIGVSVAISPKAGFILAVANCFEMSFLGMAYASRLVKCTGASQLSRNVALYAPPLIMFLASGLGALMAHTVAHIPMIFIAFVAFGVVALLFLVCNELLIEAKNAQGEEEKWWISIYIFLGIYMVLIISQLVPEDQV</sequence>
<feature type="transmembrane region" description="Helical" evidence="2">
    <location>
        <begin position="472"/>
        <end position="492"/>
    </location>
</feature>
<organism evidence="3">
    <name type="scientific">Spumella elongata</name>
    <dbReference type="NCBI Taxonomy" id="89044"/>
    <lineage>
        <taxon>Eukaryota</taxon>
        <taxon>Sar</taxon>
        <taxon>Stramenopiles</taxon>
        <taxon>Ochrophyta</taxon>
        <taxon>Chrysophyceae</taxon>
        <taxon>Chromulinales</taxon>
        <taxon>Chromulinaceae</taxon>
        <taxon>Spumella</taxon>
    </lineage>
</organism>
<proteinExistence type="predicted"/>
<reference evidence="3" key="1">
    <citation type="submission" date="2021-01" db="EMBL/GenBank/DDBJ databases">
        <authorList>
            <person name="Corre E."/>
            <person name="Pelletier E."/>
            <person name="Niang G."/>
            <person name="Scheremetjew M."/>
            <person name="Finn R."/>
            <person name="Kale V."/>
            <person name="Holt S."/>
            <person name="Cochrane G."/>
            <person name="Meng A."/>
            <person name="Brown T."/>
            <person name="Cohen L."/>
        </authorList>
    </citation>
    <scope>NUCLEOTIDE SEQUENCE</scope>
    <source>
        <strain evidence="3">CCAP 955/1</strain>
    </source>
</reference>
<feature type="transmembrane region" description="Helical" evidence="2">
    <location>
        <begin position="6"/>
        <end position="30"/>
    </location>
</feature>
<feature type="transmembrane region" description="Helical" evidence="2">
    <location>
        <begin position="67"/>
        <end position="86"/>
    </location>
</feature>
<accession>A0A7S3M8C8</accession>
<protein>
    <submittedName>
        <fullName evidence="3">Uncharacterized protein</fullName>
    </submittedName>
</protein>
<feature type="region of interest" description="Disordered" evidence="1">
    <location>
        <begin position="124"/>
        <end position="150"/>
    </location>
</feature>
<keyword evidence="2" id="KW-0812">Transmembrane</keyword>
<feature type="transmembrane region" description="Helical" evidence="2">
    <location>
        <begin position="435"/>
        <end position="460"/>
    </location>
</feature>
<evidence type="ECO:0000256" key="1">
    <source>
        <dbReference type="SAM" id="MobiDB-lite"/>
    </source>
</evidence>
<feature type="transmembrane region" description="Helical" evidence="2">
    <location>
        <begin position="42"/>
        <end position="61"/>
    </location>
</feature>
<dbReference type="EMBL" id="HBIC01032706">
    <property type="protein sequence ID" value="CAE0287808.1"/>
    <property type="molecule type" value="Transcribed_RNA"/>
</dbReference>
<evidence type="ECO:0000256" key="2">
    <source>
        <dbReference type="SAM" id="Phobius"/>
    </source>
</evidence>
<feature type="transmembrane region" description="Helical" evidence="2">
    <location>
        <begin position="375"/>
        <end position="397"/>
    </location>
</feature>
<keyword evidence="2" id="KW-0472">Membrane</keyword>
<feature type="transmembrane region" description="Helical" evidence="2">
    <location>
        <begin position="409"/>
        <end position="429"/>
    </location>
</feature>
<evidence type="ECO:0000313" key="3">
    <source>
        <dbReference type="EMBL" id="CAE0287808.1"/>
    </source>
</evidence>
<gene>
    <name evidence="3" type="ORF">SELO1098_LOCUS16651</name>
</gene>
<name>A0A7S3M8C8_9STRA</name>
<keyword evidence="2" id="KW-1133">Transmembrane helix</keyword>